<comment type="cofactor">
    <cofactor evidence="2">
        <name>Mg(2+)</name>
        <dbReference type="ChEBI" id="CHEBI:18420"/>
    </cofactor>
</comment>
<dbReference type="CTD" id="254552"/>
<keyword evidence="4" id="KW-0378">Hydrolase</keyword>
<dbReference type="InterPro" id="IPR000086">
    <property type="entry name" value="NUDIX_hydrolase_dom"/>
</dbReference>
<reference evidence="8" key="3">
    <citation type="submission" date="2025-09" db="UniProtKB">
        <authorList>
            <consortium name="Ensembl"/>
        </authorList>
    </citation>
    <scope>IDENTIFICATION</scope>
</reference>
<dbReference type="InterPro" id="IPR045121">
    <property type="entry name" value="CoAse"/>
</dbReference>
<dbReference type="SUPFAM" id="SSF55811">
    <property type="entry name" value="Nudix"/>
    <property type="match status" value="1"/>
</dbReference>
<dbReference type="InParanoid" id="A0A3Q1JHH8"/>
<evidence type="ECO:0000256" key="1">
    <source>
        <dbReference type="ARBA" id="ARBA00001936"/>
    </source>
</evidence>
<evidence type="ECO:0000256" key="4">
    <source>
        <dbReference type="ARBA" id="ARBA00022801"/>
    </source>
</evidence>
<dbReference type="OrthoDB" id="10262892at2759"/>
<dbReference type="PANTHER" id="PTHR12992:SF11">
    <property type="entry name" value="MITOCHONDRIAL COENZYME A DIPHOSPHATASE NUDT8"/>
    <property type="match status" value="1"/>
</dbReference>
<organism evidence="8 9">
    <name type="scientific">Anabas testudineus</name>
    <name type="common">Climbing perch</name>
    <name type="synonym">Anthias testudineus</name>
    <dbReference type="NCBI Taxonomy" id="64144"/>
    <lineage>
        <taxon>Eukaryota</taxon>
        <taxon>Metazoa</taxon>
        <taxon>Chordata</taxon>
        <taxon>Craniata</taxon>
        <taxon>Vertebrata</taxon>
        <taxon>Euteleostomi</taxon>
        <taxon>Actinopterygii</taxon>
        <taxon>Neopterygii</taxon>
        <taxon>Teleostei</taxon>
        <taxon>Neoteleostei</taxon>
        <taxon>Acanthomorphata</taxon>
        <taxon>Anabantaria</taxon>
        <taxon>Anabantiformes</taxon>
        <taxon>Anabantoidei</taxon>
        <taxon>Anabantidae</taxon>
        <taxon>Anabas</taxon>
    </lineage>
</organism>
<comment type="cofactor">
    <cofactor evidence="1">
        <name>Mn(2+)</name>
        <dbReference type="ChEBI" id="CHEBI:29035"/>
    </cofactor>
</comment>
<dbReference type="OMA" id="STHTPWI"/>
<dbReference type="Ensembl" id="ENSATET00000032935.3">
    <property type="protein sequence ID" value="ENSATEP00000032460.1"/>
    <property type="gene ID" value="ENSATEG00000022364.3"/>
</dbReference>
<evidence type="ECO:0000313" key="9">
    <source>
        <dbReference type="Proteomes" id="UP000265040"/>
    </source>
</evidence>
<reference evidence="8" key="1">
    <citation type="submission" date="2021-04" db="EMBL/GenBank/DDBJ databases">
        <authorList>
            <consortium name="Wellcome Sanger Institute Data Sharing"/>
        </authorList>
    </citation>
    <scope>NUCLEOTIDE SEQUENCE [LARGE SCALE GENOMIC DNA]</scope>
</reference>
<dbReference type="STRING" id="64144.ENSATEP00000032460"/>
<name>A0A3Q1JHH8_ANATE</name>
<dbReference type="GO" id="GO:0046872">
    <property type="term" value="F:metal ion binding"/>
    <property type="evidence" value="ECO:0007669"/>
    <property type="project" value="UniProtKB-KW"/>
</dbReference>
<evidence type="ECO:0000256" key="3">
    <source>
        <dbReference type="ARBA" id="ARBA00022723"/>
    </source>
</evidence>
<dbReference type="InterPro" id="IPR015797">
    <property type="entry name" value="NUDIX_hydrolase-like_dom_sf"/>
</dbReference>
<evidence type="ECO:0000256" key="2">
    <source>
        <dbReference type="ARBA" id="ARBA00001946"/>
    </source>
</evidence>
<evidence type="ECO:0000256" key="5">
    <source>
        <dbReference type="ARBA" id="ARBA00022842"/>
    </source>
</evidence>
<dbReference type="RefSeq" id="XP_026231345.1">
    <property type="nucleotide sequence ID" value="XM_026375560.1"/>
</dbReference>
<dbReference type="Pfam" id="PF00293">
    <property type="entry name" value="NUDIX"/>
    <property type="match status" value="1"/>
</dbReference>
<keyword evidence="5" id="KW-0460">Magnesium</keyword>
<dbReference type="AlphaFoldDB" id="A0A3Q1JHH8"/>
<accession>A0A3Q1JHH8</accession>
<keyword evidence="3" id="KW-0479">Metal-binding</keyword>
<evidence type="ECO:0000313" key="8">
    <source>
        <dbReference type="Ensembl" id="ENSATEP00000032460.1"/>
    </source>
</evidence>
<dbReference type="PANTHER" id="PTHR12992">
    <property type="entry name" value="NUDIX HYDROLASE"/>
    <property type="match status" value="1"/>
</dbReference>
<keyword evidence="6" id="KW-0464">Manganese</keyword>
<dbReference type="Proteomes" id="UP000265040">
    <property type="component" value="Chromosome 13"/>
</dbReference>
<feature type="domain" description="Nudix hydrolase" evidence="7">
    <location>
        <begin position="267"/>
        <end position="407"/>
    </location>
</feature>
<dbReference type="GO" id="GO:0010945">
    <property type="term" value="F:coenzyme A diphosphatase activity"/>
    <property type="evidence" value="ECO:0007669"/>
    <property type="project" value="InterPro"/>
</dbReference>
<evidence type="ECO:0000259" key="7">
    <source>
        <dbReference type="PROSITE" id="PS51462"/>
    </source>
</evidence>
<sequence>MFRGPQILTWSCPKWSLLLLRESHLPPICEHTGAVWQGARHVKGRRYDEIPGKGRSKEESSLSTETVSFSTQLSVLRLDCNNHGLKEALFQKPLSKAILSRHHQPPQISAPLKAEQVSKFFLERNVGQNSKVVKTCCDSLMYTTCLQPWRRPWDFCQPLLSFISKTQCNLLQSHLHYRQQSIRSFSLAAHTPWILNHFHSRPQPSSFSPQQIRTINQAAPCVVDAWRDCLSPENENRCRQILGPNLKLYEVEKVKKGASQSQGTNQGRWASILVSLCSVEGEPVFLFTLRSSTLKGRHKGDVSFAGGKSDPSDRDMVTTALREAREELGITVAAERVWGVLKPLKDASGMMIAPVLANLGPLEELTFKPNPGEVDEIFTLSLSHLCNPQNRGYTHFRTGDKYVYTLPVFRNGKHRVWGLTAVALDHTLKLIVPS</sequence>
<dbReference type="CDD" id="cd03426">
    <property type="entry name" value="NUDIX_CoAse_Nudt7"/>
    <property type="match status" value="1"/>
</dbReference>
<dbReference type="Gene3D" id="3.90.79.10">
    <property type="entry name" value="Nucleoside Triphosphate Pyrophosphohydrolase"/>
    <property type="match status" value="1"/>
</dbReference>
<dbReference type="PROSITE" id="PS51462">
    <property type="entry name" value="NUDIX"/>
    <property type="match status" value="1"/>
</dbReference>
<proteinExistence type="predicted"/>
<dbReference type="GeneID" id="113172609"/>
<reference evidence="8" key="2">
    <citation type="submission" date="2025-08" db="UniProtKB">
        <authorList>
            <consortium name="Ensembl"/>
        </authorList>
    </citation>
    <scope>IDENTIFICATION</scope>
</reference>
<protein>
    <recommendedName>
        <fullName evidence="7">Nudix hydrolase domain-containing protein</fullName>
    </recommendedName>
</protein>
<dbReference type="GeneTree" id="ENSGT00940000162775"/>
<evidence type="ECO:0000256" key="6">
    <source>
        <dbReference type="ARBA" id="ARBA00023211"/>
    </source>
</evidence>
<keyword evidence="9" id="KW-1185">Reference proteome</keyword>